<keyword evidence="3 9" id="KW-0812">Transmembrane</keyword>
<evidence type="ECO:0000256" key="9">
    <source>
        <dbReference type="SAM" id="Phobius"/>
    </source>
</evidence>
<keyword evidence="12" id="KW-1185">Reference proteome</keyword>
<dbReference type="PANTHER" id="PTHR38035:SF1">
    <property type="entry name" value="ANCILLARY SECYEG TRANSLOCON SUBUNIT"/>
    <property type="match status" value="1"/>
</dbReference>
<dbReference type="RefSeq" id="WP_132021871.1">
    <property type="nucleotide sequence ID" value="NZ_CP016605.1"/>
</dbReference>
<evidence type="ECO:0000256" key="3">
    <source>
        <dbReference type="ARBA" id="ARBA00022692"/>
    </source>
</evidence>
<evidence type="ECO:0000259" key="10">
    <source>
        <dbReference type="Pfam" id="PF09976"/>
    </source>
</evidence>
<keyword evidence="4 9" id="KW-1133">Transmembrane helix</keyword>
<comment type="similarity">
    <text evidence="7">Belongs to the YfgM family.</text>
</comment>
<keyword evidence="6" id="KW-0143">Chaperone</keyword>
<dbReference type="InterPro" id="IPR026039">
    <property type="entry name" value="YfgM"/>
</dbReference>
<dbReference type="InterPro" id="IPR018704">
    <property type="entry name" value="SecYEG/CpoB_TPR"/>
</dbReference>
<gene>
    <name evidence="11" type="ORF">EV697_101328</name>
</gene>
<comment type="caution">
    <text evidence="11">The sequence shown here is derived from an EMBL/GenBank/DDBJ whole genome shotgun (WGS) entry which is preliminary data.</text>
</comment>
<evidence type="ECO:0000313" key="11">
    <source>
        <dbReference type="EMBL" id="TCP14195.1"/>
    </source>
</evidence>
<sequence>MAYTVEEEQEINNLKAWWQDNYKSIIITSVLTFGAVFGWRYWQDYQEKKSQALSVQYEQLISIDDTLGEEKFKQFVTDNSKTSYAVLALLERARLNVDTKEFVQAEILLTQALSQSSDDLLISISALRLAMVQYQLQKFDSALSSLDKVKGKSWDSRKLLLKGDILLAKGDNISAKSSFEEALSSASPLEKSFIQMRLNNL</sequence>
<evidence type="ECO:0000256" key="1">
    <source>
        <dbReference type="ARBA" id="ARBA00004401"/>
    </source>
</evidence>
<dbReference type="PANTHER" id="PTHR38035">
    <property type="entry name" value="UPF0070 PROTEIN YFGM"/>
    <property type="match status" value="1"/>
</dbReference>
<evidence type="ECO:0000256" key="7">
    <source>
        <dbReference type="ARBA" id="ARBA00024197"/>
    </source>
</evidence>
<keyword evidence="2" id="KW-1003">Cell membrane</keyword>
<comment type="subcellular location">
    <subcellularLocation>
        <location evidence="1">Cell membrane</location>
        <topology evidence="1">Single-pass type II membrane protein</topology>
    </subcellularLocation>
</comment>
<evidence type="ECO:0000313" key="12">
    <source>
        <dbReference type="Proteomes" id="UP000294841"/>
    </source>
</evidence>
<dbReference type="SUPFAM" id="SSF48452">
    <property type="entry name" value="TPR-like"/>
    <property type="match status" value="1"/>
</dbReference>
<dbReference type="GO" id="GO:0044877">
    <property type="term" value="F:protein-containing complex binding"/>
    <property type="evidence" value="ECO:0007669"/>
    <property type="project" value="InterPro"/>
</dbReference>
<evidence type="ECO:0000256" key="4">
    <source>
        <dbReference type="ARBA" id="ARBA00022989"/>
    </source>
</evidence>
<proteinExistence type="inferred from homology"/>
<evidence type="ECO:0000256" key="5">
    <source>
        <dbReference type="ARBA" id="ARBA00023136"/>
    </source>
</evidence>
<organism evidence="11 12">
    <name type="scientific">Bisgaardia hudsonensis</name>
    <dbReference type="NCBI Taxonomy" id="109472"/>
    <lineage>
        <taxon>Bacteria</taxon>
        <taxon>Pseudomonadati</taxon>
        <taxon>Pseudomonadota</taxon>
        <taxon>Gammaproteobacteria</taxon>
        <taxon>Pasteurellales</taxon>
        <taxon>Pasteurellaceae</taxon>
        <taxon>Bisgaardia</taxon>
    </lineage>
</organism>
<dbReference type="EMBL" id="SLXI01000001">
    <property type="protein sequence ID" value="TCP14195.1"/>
    <property type="molecule type" value="Genomic_DNA"/>
</dbReference>
<feature type="transmembrane region" description="Helical" evidence="9">
    <location>
        <begin position="22"/>
        <end position="42"/>
    </location>
</feature>
<accession>A0A4R2N2Z4</accession>
<protein>
    <recommendedName>
        <fullName evidence="8">Ancillary SecYEG translocon subunit</fullName>
    </recommendedName>
</protein>
<dbReference type="PIRSF" id="PIRSF006170">
    <property type="entry name" value="YfgM"/>
    <property type="match status" value="1"/>
</dbReference>
<name>A0A4R2N2Z4_9PAST</name>
<dbReference type="Gene3D" id="1.25.40.10">
    <property type="entry name" value="Tetratricopeptide repeat domain"/>
    <property type="match status" value="1"/>
</dbReference>
<evidence type="ECO:0000256" key="2">
    <source>
        <dbReference type="ARBA" id="ARBA00022475"/>
    </source>
</evidence>
<evidence type="ECO:0000256" key="8">
    <source>
        <dbReference type="ARBA" id="ARBA00024235"/>
    </source>
</evidence>
<feature type="domain" description="Ancillary SecYEG translocon subunit/Cell division coordinator CpoB TPR" evidence="10">
    <location>
        <begin position="15"/>
        <end position="201"/>
    </location>
</feature>
<dbReference type="Proteomes" id="UP000294841">
    <property type="component" value="Unassembled WGS sequence"/>
</dbReference>
<dbReference type="GO" id="GO:0005886">
    <property type="term" value="C:plasma membrane"/>
    <property type="evidence" value="ECO:0007669"/>
    <property type="project" value="UniProtKB-SubCell"/>
</dbReference>
<dbReference type="AlphaFoldDB" id="A0A4R2N2Z4"/>
<reference evidence="11 12" key="1">
    <citation type="submission" date="2019-03" db="EMBL/GenBank/DDBJ databases">
        <title>Genomic Encyclopedia of Type Strains, Phase IV (KMG-IV): sequencing the most valuable type-strain genomes for metagenomic binning, comparative biology and taxonomic classification.</title>
        <authorList>
            <person name="Goeker M."/>
        </authorList>
    </citation>
    <scope>NUCLEOTIDE SEQUENCE [LARGE SCALE GENOMIC DNA]</scope>
    <source>
        <strain evidence="11 12">DSM 28231</strain>
    </source>
</reference>
<keyword evidence="5 9" id="KW-0472">Membrane</keyword>
<evidence type="ECO:0000256" key="6">
    <source>
        <dbReference type="ARBA" id="ARBA00023186"/>
    </source>
</evidence>
<dbReference type="InterPro" id="IPR011990">
    <property type="entry name" value="TPR-like_helical_dom_sf"/>
</dbReference>
<dbReference type="Pfam" id="PF09976">
    <property type="entry name" value="TPR_21"/>
    <property type="match status" value="1"/>
</dbReference>
<dbReference type="OrthoDB" id="9789675at2"/>